<evidence type="ECO:0000256" key="1">
    <source>
        <dbReference type="ARBA" id="ARBA00004141"/>
    </source>
</evidence>
<feature type="transmembrane region" description="Helical" evidence="6">
    <location>
        <begin position="102"/>
        <end position="121"/>
    </location>
</feature>
<sequence length="239" mass="24563">MTDVVHPGLLPVPPQRLLPTVTSRAAAVALGMLTVLHLVAQLAEASTWARVTQGCLMPLLAITLWCAAPVPRSRLVRLVLVALGLSWLGDTAPAAFDGDASFLVMVGFFLLAQVAYVVAFWPARRASVARRPVLLLPYAAAAAALVGACAPGAPGPLLAAVVVYGACLVAMAVLATGVHPLAGVGGAVFLVSDAMIALGAFTDWFAPPASGFWVMLTYVAGQALLVAGVLARLRPARQA</sequence>
<feature type="transmembrane region" description="Helical" evidence="6">
    <location>
        <begin position="48"/>
        <end position="68"/>
    </location>
</feature>
<reference evidence="7 8" key="1">
    <citation type="submission" date="2022-02" db="EMBL/GenBank/DDBJ databases">
        <title>The car tank lid bacteriome: a reservoir of bacteria with potential in bioremediation of fuel.</title>
        <authorList>
            <person name="Vidal-Verdu A."/>
            <person name="Gomez-Martinez D."/>
            <person name="Latorre-Perez A."/>
            <person name="Pereto J."/>
            <person name="Porcar M."/>
        </authorList>
    </citation>
    <scope>NUCLEOTIDE SEQUENCE [LARGE SCALE GENOMIC DNA]</scope>
    <source>
        <strain evidence="7 8">4D.3</strain>
    </source>
</reference>
<keyword evidence="3 6" id="KW-0812">Transmembrane</keyword>
<accession>A0ABT0J1I2</accession>
<keyword evidence="4 6" id="KW-1133">Transmembrane helix</keyword>
<dbReference type="PANTHER" id="PTHR31885">
    <property type="entry name" value="GH04784P"/>
    <property type="match status" value="1"/>
</dbReference>
<evidence type="ECO:0000313" key="8">
    <source>
        <dbReference type="Proteomes" id="UP001651050"/>
    </source>
</evidence>
<keyword evidence="8" id="KW-1185">Reference proteome</keyword>
<dbReference type="RefSeq" id="WP_416343210.1">
    <property type="nucleotide sequence ID" value="NZ_JALQCY010000002.1"/>
</dbReference>
<proteinExistence type="inferred from homology"/>
<gene>
    <name evidence="7" type="ORF">M1843_06320</name>
</gene>
<dbReference type="EMBL" id="JALQCY010000002">
    <property type="protein sequence ID" value="MCK9793358.1"/>
    <property type="molecule type" value="Genomic_DNA"/>
</dbReference>
<comment type="caution">
    <text evidence="7">The sequence shown here is derived from an EMBL/GenBank/DDBJ whole genome shotgun (WGS) entry which is preliminary data.</text>
</comment>
<evidence type="ECO:0000256" key="3">
    <source>
        <dbReference type="ARBA" id="ARBA00022692"/>
    </source>
</evidence>
<dbReference type="Proteomes" id="UP001651050">
    <property type="component" value="Unassembled WGS sequence"/>
</dbReference>
<protein>
    <submittedName>
        <fullName evidence="7">Lysoplasmalogenase</fullName>
    </submittedName>
</protein>
<evidence type="ECO:0000313" key="7">
    <source>
        <dbReference type="EMBL" id="MCK9793358.1"/>
    </source>
</evidence>
<feature type="transmembrane region" description="Helical" evidence="6">
    <location>
        <begin position="212"/>
        <end position="233"/>
    </location>
</feature>
<comment type="similarity">
    <text evidence="2">Belongs to the TMEM86 family.</text>
</comment>
<keyword evidence="5 6" id="KW-0472">Membrane</keyword>
<dbReference type="PANTHER" id="PTHR31885:SF6">
    <property type="entry name" value="GH04784P"/>
    <property type="match status" value="1"/>
</dbReference>
<evidence type="ECO:0000256" key="5">
    <source>
        <dbReference type="ARBA" id="ARBA00023136"/>
    </source>
</evidence>
<evidence type="ECO:0000256" key="4">
    <source>
        <dbReference type="ARBA" id="ARBA00022989"/>
    </source>
</evidence>
<feature type="transmembrane region" description="Helical" evidence="6">
    <location>
        <begin position="159"/>
        <end position="178"/>
    </location>
</feature>
<feature type="transmembrane region" description="Helical" evidence="6">
    <location>
        <begin position="185"/>
        <end position="206"/>
    </location>
</feature>
<dbReference type="InterPro" id="IPR012506">
    <property type="entry name" value="TMEM86B-like"/>
</dbReference>
<evidence type="ECO:0000256" key="6">
    <source>
        <dbReference type="SAM" id="Phobius"/>
    </source>
</evidence>
<dbReference type="Pfam" id="PF07947">
    <property type="entry name" value="YhhN"/>
    <property type="match status" value="1"/>
</dbReference>
<organism evidence="7 8">
    <name type="scientific">Isoptericola peretonis</name>
    <dbReference type="NCBI Taxonomy" id="2918523"/>
    <lineage>
        <taxon>Bacteria</taxon>
        <taxon>Bacillati</taxon>
        <taxon>Actinomycetota</taxon>
        <taxon>Actinomycetes</taxon>
        <taxon>Micrococcales</taxon>
        <taxon>Promicromonosporaceae</taxon>
        <taxon>Isoptericola</taxon>
    </lineage>
</organism>
<evidence type="ECO:0000256" key="2">
    <source>
        <dbReference type="ARBA" id="ARBA00007375"/>
    </source>
</evidence>
<comment type="subcellular location">
    <subcellularLocation>
        <location evidence="1">Membrane</location>
        <topology evidence="1">Multi-pass membrane protein</topology>
    </subcellularLocation>
</comment>
<name>A0ABT0J1I2_9MICO</name>
<feature type="transmembrane region" description="Helical" evidence="6">
    <location>
        <begin position="25"/>
        <end position="42"/>
    </location>
</feature>
<feature type="transmembrane region" description="Helical" evidence="6">
    <location>
        <begin position="133"/>
        <end position="153"/>
    </location>
</feature>